<organism evidence="2 3">
    <name type="scientific">Blumeria graminis f. sp. triticale</name>
    <dbReference type="NCBI Taxonomy" id="1689686"/>
    <lineage>
        <taxon>Eukaryota</taxon>
        <taxon>Fungi</taxon>
        <taxon>Dikarya</taxon>
        <taxon>Ascomycota</taxon>
        <taxon>Pezizomycotina</taxon>
        <taxon>Leotiomycetes</taxon>
        <taxon>Erysiphales</taxon>
        <taxon>Erysiphaceae</taxon>
        <taxon>Blumeria</taxon>
    </lineage>
</organism>
<sequence length="119" mass="13695">MRSLQFASLSIFFGFYILGSSAEYKCSSRARFSDEEVETRANAIYSRGEELKDYLTDGQNKMEDIGFFGSEAYHDLRFEAAFIPASGAKCHYQIRVSYPSREIYLIEYNGYMAQPCRKS</sequence>
<name>A0A9W4DIZ0_BLUGR</name>
<proteinExistence type="predicted"/>
<reference evidence="2" key="1">
    <citation type="submission" date="2020-10" db="EMBL/GenBank/DDBJ databases">
        <authorList>
            <person name="Muller C M."/>
        </authorList>
    </citation>
    <scope>NUCLEOTIDE SEQUENCE</scope>
    <source>
        <strain evidence="2">THUN-12</strain>
    </source>
</reference>
<feature type="chain" id="PRO_5040998735" evidence="1">
    <location>
        <begin position="23"/>
        <end position="119"/>
    </location>
</feature>
<evidence type="ECO:0000256" key="1">
    <source>
        <dbReference type="SAM" id="SignalP"/>
    </source>
</evidence>
<accession>A0A9W4DIZ0</accession>
<evidence type="ECO:0000313" key="3">
    <source>
        <dbReference type="Proteomes" id="UP000683417"/>
    </source>
</evidence>
<gene>
    <name evidence="2" type="ORF">BGTH12_LOCUS1874</name>
</gene>
<evidence type="ECO:0000313" key="2">
    <source>
        <dbReference type="EMBL" id="CAD6500516.1"/>
    </source>
</evidence>
<keyword evidence="1" id="KW-0732">Signal</keyword>
<feature type="signal peptide" evidence="1">
    <location>
        <begin position="1"/>
        <end position="22"/>
    </location>
</feature>
<dbReference type="Proteomes" id="UP000683417">
    <property type="component" value="Unassembled WGS sequence"/>
</dbReference>
<comment type="caution">
    <text evidence="2">The sequence shown here is derived from an EMBL/GenBank/DDBJ whole genome shotgun (WGS) entry which is preliminary data.</text>
</comment>
<protein>
    <submittedName>
        <fullName evidence="2">BgTH12-06226</fullName>
    </submittedName>
</protein>
<dbReference type="EMBL" id="CAJHIT010000004">
    <property type="protein sequence ID" value="CAD6500516.1"/>
    <property type="molecule type" value="Genomic_DNA"/>
</dbReference>
<dbReference type="AlphaFoldDB" id="A0A9W4DIZ0"/>